<evidence type="ECO:0000256" key="1">
    <source>
        <dbReference type="SAM" id="MobiDB-lite"/>
    </source>
</evidence>
<dbReference type="GO" id="GO:0000166">
    <property type="term" value="F:nucleotide binding"/>
    <property type="evidence" value="ECO:0007669"/>
    <property type="project" value="InterPro"/>
</dbReference>
<name>A0A8H4JVC0_9HYPO</name>
<evidence type="ECO:0000313" key="3">
    <source>
        <dbReference type="EMBL" id="KAF4438761.1"/>
    </source>
</evidence>
<comment type="caution">
    <text evidence="3">The sequence shown here is derived from an EMBL/GenBank/DDBJ whole genome shotgun (WGS) entry which is preliminary data.</text>
</comment>
<dbReference type="Pfam" id="PF01408">
    <property type="entry name" value="GFO_IDH_MocA"/>
    <property type="match status" value="1"/>
</dbReference>
<dbReference type="InterPro" id="IPR036291">
    <property type="entry name" value="NAD(P)-bd_dom_sf"/>
</dbReference>
<keyword evidence="4" id="KW-1185">Reference proteome</keyword>
<evidence type="ECO:0000313" key="4">
    <source>
        <dbReference type="Proteomes" id="UP000554235"/>
    </source>
</evidence>
<dbReference type="PANTHER" id="PTHR43377">
    <property type="entry name" value="BILIVERDIN REDUCTASE A"/>
    <property type="match status" value="1"/>
</dbReference>
<dbReference type="Proteomes" id="UP000554235">
    <property type="component" value="Unassembled WGS sequence"/>
</dbReference>
<dbReference type="AlphaFoldDB" id="A0A8H4JVC0"/>
<gene>
    <name evidence="3" type="ORF">FALBO_17385</name>
</gene>
<dbReference type="SUPFAM" id="SSF55347">
    <property type="entry name" value="Glyceraldehyde-3-phosphate dehydrogenase-like, C-terminal domain"/>
    <property type="match status" value="1"/>
</dbReference>
<dbReference type="InterPro" id="IPR051450">
    <property type="entry name" value="Gfo/Idh/MocA_Oxidoreductases"/>
</dbReference>
<dbReference type="SUPFAM" id="SSF51735">
    <property type="entry name" value="NAD(P)-binding Rossmann-fold domains"/>
    <property type="match status" value="1"/>
</dbReference>
<feature type="domain" description="Gfo/Idh/MocA-like oxidoreductase N-terminal" evidence="2">
    <location>
        <begin position="31"/>
        <end position="158"/>
    </location>
</feature>
<accession>A0A8H4JVC0</accession>
<dbReference type="Gene3D" id="3.30.360.10">
    <property type="entry name" value="Dihydrodipicolinate Reductase, domain 2"/>
    <property type="match status" value="1"/>
</dbReference>
<evidence type="ECO:0000259" key="2">
    <source>
        <dbReference type="Pfam" id="PF01408"/>
    </source>
</evidence>
<organism evidence="3 4">
    <name type="scientific">Fusarium albosuccineum</name>
    <dbReference type="NCBI Taxonomy" id="1237068"/>
    <lineage>
        <taxon>Eukaryota</taxon>
        <taxon>Fungi</taxon>
        <taxon>Dikarya</taxon>
        <taxon>Ascomycota</taxon>
        <taxon>Pezizomycotina</taxon>
        <taxon>Sordariomycetes</taxon>
        <taxon>Hypocreomycetidae</taxon>
        <taxon>Hypocreales</taxon>
        <taxon>Nectriaceae</taxon>
        <taxon>Fusarium</taxon>
        <taxon>Fusarium decemcellulare species complex</taxon>
    </lineage>
</organism>
<proteinExistence type="predicted"/>
<dbReference type="InterPro" id="IPR000683">
    <property type="entry name" value="Gfo/Idh/MocA-like_OxRdtase_N"/>
</dbReference>
<dbReference type="PANTHER" id="PTHR43377:SF12">
    <property type="entry name" value="BINDING ROSSMANN FOLD OXIDOREDUCTASE, PUTATIVE (AFU_ORTHOLOGUE AFUA_3G11840)-RELATED"/>
    <property type="match status" value="1"/>
</dbReference>
<dbReference type="Gene3D" id="3.40.50.720">
    <property type="entry name" value="NAD(P)-binding Rossmann-like Domain"/>
    <property type="match status" value="1"/>
</dbReference>
<sequence>MAPHAEVGEGGADIVRLPAPERPPFSQSPPRLLIIGGGNRGKAYAQAIEESSNGILVGIVEPIALKRRQIGRRYIWGKGEPSAGQEFEDWPAFVAWENERRAKAASGADVPEGVDAVFVCVQDAMHKEVVLGLAPLNLHIMCEKPLAPTLEDCVAIYKSLLPDPSKPPTSLVSIGHVLRYSPHNMLLRKLLVEDKVIGEFMAVNHTEPVGWYHFTHSYVRGNWRNEKRAAPSLLAKSCHDMDILYWLLAAPAPGSVKPTHVPKDISSSGSLQFFKKERKPAEAGDATNCLSCTHESSCQFSAKRVYTGPDLKGRQQSHFSEIVAPEIEDYYAAGNTKGANEALMARLAEDYPSDTPAEDVSSRNWFGRCVFECDNDVCDNQTVTLSWDSDPIKAEGETALQALASRGSKTATLHMVAFTEKICARYTNIYGSTGEIYADSSSITVQDFRTCEKKVHYPYIPPGGGHGDGDAGLTRQFVLAVDQVKNHGKDLTEAQKEYIGCTLEDVIMSHSLVFAAEEARLGRTVVDFPS</sequence>
<dbReference type="EMBL" id="JAADYS010003973">
    <property type="protein sequence ID" value="KAF4438761.1"/>
    <property type="molecule type" value="Genomic_DNA"/>
</dbReference>
<feature type="non-terminal residue" evidence="3">
    <location>
        <position position="530"/>
    </location>
</feature>
<protein>
    <submittedName>
        <fullName evidence="3">Oxidoreductase</fullName>
    </submittedName>
</protein>
<feature type="region of interest" description="Disordered" evidence="1">
    <location>
        <begin position="1"/>
        <end position="30"/>
    </location>
</feature>
<dbReference type="OrthoDB" id="2129491at2759"/>
<reference evidence="3 4" key="1">
    <citation type="submission" date="2020-01" db="EMBL/GenBank/DDBJ databases">
        <title>Identification and distribution of gene clusters putatively required for synthesis of sphingolipid metabolism inhibitors in phylogenetically diverse species of the filamentous fungus Fusarium.</title>
        <authorList>
            <person name="Kim H.-S."/>
            <person name="Busman M."/>
            <person name="Brown D.W."/>
            <person name="Divon H."/>
            <person name="Uhlig S."/>
            <person name="Proctor R.H."/>
        </authorList>
    </citation>
    <scope>NUCLEOTIDE SEQUENCE [LARGE SCALE GENOMIC DNA]</scope>
    <source>
        <strain evidence="3 4">NRRL 20459</strain>
    </source>
</reference>